<dbReference type="Gene3D" id="3.30.530.20">
    <property type="match status" value="1"/>
</dbReference>
<evidence type="ECO:0000313" key="2">
    <source>
        <dbReference type="EMBL" id="GFH07363.1"/>
    </source>
</evidence>
<proteinExistence type="predicted"/>
<feature type="region of interest" description="Disordered" evidence="1">
    <location>
        <begin position="220"/>
        <end position="256"/>
    </location>
</feature>
<dbReference type="InterPro" id="IPR023393">
    <property type="entry name" value="START-like_dom_sf"/>
</dbReference>
<comment type="caution">
    <text evidence="2">The sequence shown here is derived from an EMBL/GenBank/DDBJ whole genome shotgun (WGS) entry which is preliminary data.</text>
</comment>
<gene>
    <name evidence="2" type="ORF">HaLaN_02151</name>
</gene>
<name>A0A699YBC4_HAELA</name>
<dbReference type="SUPFAM" id="SSF55961">
    <property type="entry name" value="Bet v1-like"/>
    <property type="match status" value="1"/>
</dbReference>
<dbReference type="AlphaFoldDB" id="A0A699YBC4"/>
<accession>A0A699YBC4</accession>
<sequence>MGVFGRRNEDNASTVAKAGSGANDVAYETEAHCSERKARALAMQLPKNCTFHSSLVGGNCARVDMEAEVDVPAAAMFKLLANPQEHERIFEAIEGASSTLISEEGAKRRYTLDYQARWKFWRVTGVCENRLIMETDADEGTVTFRLREPGFLRTYEGTWQIIPKGSTGLHLHRGLLKGQAISQVQDMLKGLMAAAQHAAAEEASSASTASKSAATAVVGSSSHKGLATPGSARPPSVDLHSRQGLGGGVGKGLRPGAGGEAAALAVTSHWISFSEDEGDDE</sequence>
<dbReference type="Proteomes" id="UP000485058">
    <property type="component" value="Unassembled WGS sequence"/>
</dbReference>
<keyword evidence="3" id="KW-1185">Reference proteome</keyword>
<feature type="compositionally biased region" description="Gly residues" evidence="1">
    <location>
        <begin position="244"/>
        <end position="256"/>
    </location>
</feature>
<dbReference type="PANTHER" id="PTHR31385:SF1">
    <property type="entry name" value="PUTATIVE (DUF220)-RELATED"/>
    <property type="match status" value="1"/>
</dbReference>
<evidence type="ECO:0000313" key="3">
    <source>
        <dbReference type="Proteomes" id="UP000485058"/>
    </source>
</evidence>
<reference evidence="2 3" key="1">
    <citation type="submission" date="2020-02" db="EMBL/GenBank/DDBJ databases">
        <title>Draft genome sequence of Haematococcus lacustris strain NIES-144.</title>
        <authorList>
            <person name="Morimoto D."/>
            <person name="Nakagawa S."/>
            <person name="Yoshida T."/>
            <person name="Sawayama S."/>
        </authorList>
    </citation>
    <scope>NUCLEOTIDE SEQUENCE [LARGE SCALE GENOMIC DNA]</scope>
    <source>
        <strain evidence="2 3">NIES-144</strain>
    </source>
</reference>
<dbReference type="CDD" id="cd07812">
    <property type="entry name" value="SRPBCC"/>
    <property type="match status" value="1"/>
</dbReference>
<organism evidence="2 3">
    <name type="scientific">Haematococcus lacustris</name>
    <name type="common">Green alga</name>
    <name type="synonym">Haematococcus pluvialis</name>
    <dbReference type="NCBI Taxonomy" id="44745"/>
    <lineage>
        <taxon>Eukaryota</taxon>
        <taxon>Viridiplantae</taxon>
        <taxon>Chlorophyta</taxon>
        <taxon>core chlorophytes</taxon>
        <taxon>Chlorophyceae</taxon>
        <taxon>CS clade</taxon>
        <taxon>Chlamydomonadales</taxon>
        <taxon>Haematococcaceae</taxon>
        <taxon>Haematococcus</taxon>
    </lineage>
</organism>
<dbReference type="PANTHER" id="PTHR31385">
    <property type="entry name" value="PUTATIVE (DUF220)-RELATED"/>
    <property type="match status" value="1"/>
</dbReference>
<evidence type="ECO:0000256" key="1">
    <source>
        <dbReference type="SAM" id="MobiDB-lite"/>
    </source>
</evidence>
<dbReference type="EMBL" id="BLLF01000090">
    <property type="protein sequence ID" value="GFH07363.1"/>
    <property type="molecule type" value="Genomic_DNA"/>
</dbReference>
<protein>
    <recommendedName>
        <fullName evidence="4">Coenzyme Q-binding protein COQ10 START domain-containing protein</fullName>
    </recommendedName>
</protein>
<evidence type="ECO:0008006" key="4">
    <source>
        <dbReference type="Google" id="ProtNLM"/>
    </source>
</evidence>